<organism evidence="3 4">
    <name type="scientific">Candidatus Gottesmanbacteria bacterium GW2011_GWA1_43_11</name>
    <dbReference type="NCBI Taxonomy" id="1618436"/>
    <lineage>
        <taxon>Bacteria</taxon>
        <taxon>Candidatus Gottesmaniibacteriota</taxon>
    </lineage>
</organism>
<proteinExistence type="inferred from homology"/>
<dbReference type="PANTHER" id="PTHR35004:SF6">
    <property type="entry name" value="TRANSPOSASE"/>
    <property type="match status" value="1"/>
</dbReference>
<evidence type="ECO:0000313" key="4">
    <source>
        <dbReference type="Proteomes" id="UP000034543"/>
    </source>
</evidence>
<reference evidence="3 4" key="1">
    <citation type="journal article" date="2015" name="Nature">
        <title>rRNA introns, odd ribosomes, and small enigmatic genomes across a large radiation of phyla.</title>
        <authorList>
            <person name="Brown C.T."/>
            <person name="Hug L.A."/>
            <person name="Thomas B.C."/>
            <person name="Sharon I."/>
            <person name="Castelle C.J."/>
            <person name="Singh A."/>
            <person name="Wilkins M.J."/>
            <person name="Williams K.H."/>
            <person name="Banfield J.F."/>
        </authorList>
    </citation>
    <scope>NUCLEOTIDE SEQUENCE [LARGE SCALE GENOMIC DNA]</scope>
</reference>
<protein>
    <submittedName>
        <fullName evidence="3">Transposase</fullName>
    </submittedName>
</protein>
<dbReference type="EMBL" id="LCFB01000024">
    <property type="protein sequence ID" value="KKS84211.1"/>
    <property type="molecule type" value="Genomic_DNA"/>
</dbReference>
<comment type="similarity">
    <text evidence="1">Belongs to the transposase IS21/IS408/IS1162 family.</text>
</comment>
<dbReference type="InterPro" id="IPR054353">
    <property type="entry name" value="IstA-like_C"/>
</dbReference>
<dbReference type="AlphaFoldDB" id="A0A0G1EMF2"/>
<feature type="domain" description="Integrase catalytic" evidence="2">
    <location>
        <begin position="115"/>
        <end position="296"/>
    </location>
</feature>
<dbReference type="InterPro" id="IPR012337">
    <property type="entry name" value="RNaseH-like_sf"/>
</dbReference>
<dbReference type="GO" id="GO:0003676">
    <property type="term" value="F:nucleic acid binding"/>
    <property type="evidence" value="ECO:0007669"/>
    <property type="project" value="InterPro"/>
</dbReference>
<comment type="caution">
    <text evidence="3">The sequence shown here is derived from an EMBL/GenBank/DDBJ whole genome shotgun (WGS) entry which is preliminary data.</text>
</comment>
<accession>A0A0G1EMF2</accession>
<dbReference type="PATRIC" id="fig|1618436.3.peg.1111"/>
<evidence type="ECO:0000259" key="2">
    <source>
        <dbReference type="PROSITE" id="PS50994"/>
    </source>
</evidence>
<gene>
    <name evidence="3" type="ORF">UV59_C0024G0007</name>
</gene>
<evidence type="ECO:0000256" key="1">
    <source>
        <dbReference type="ARBA" id="ARBA00009277"/>
    </source>
</evidence>
<dbReference type="Pfam" id="PF22483">
    <property type="entry name" value="Mu-transpos_C_2"/>
    <property type="match status" value="1"/>
</dbReference>
<dbReference type="SUPFAM" id="SSF53098">
    <property type="entry name" value="Ribonuclease H-like"/>
    <property type="match status" value="1"/>
</dbReference>
<dbReference type="NCBIfam" id="NF033546">
    <property type="entry name" value="transpos_IS21"/>
    <property type="match status" value="1"/>
</dbReference>
<dbReference type="InterPro" id="IPR001584">
    <property type="entry name" value="Integrase_cat-core"/>
</dbReference>
<dbReference type="InterPro" id="IPR036397">
    <property type="entry name" value="RNaseH_sf"/>
</dbReference>
<evidence type="ECO:0000313" key="3">
    <source>
        <dbReference type="EMBL" id="KKS84211.1"/>
    </source>
</evidence>
<name>A0A0G1EMF2_9BACT</name>
<dbReference type="PANTHER" id="PTHR35004">
    <property type="entry name" value="TRANSPOSASE RV3428C-RELATED"/>
    <property type="match status" value="1"/>
</dbReference>
<sequence length="421" mass="48830">MVTQEEWQRISKLISSGLSVPRVADMVGRSAPTIYRLIALNGPKNKVETRNSKTSKKLIKFEKYLKERVKNGVMNRKKLHAEIVGLGYKGSYSSLIRYLSIDKMKLSKHIPAMRFETMPGEQAQVDWGSFGKVIIKGRKERLYSFVYVLGYSRMMFVEFTVKQNLQTFEQCHIHAFEVLGIPKTIVYDNIKTVVLDRKKIASGELKFQYNPAFLDFSRYYGFSIKLCAPYWPRSKGKVEAGVKYIKNNFMEINIKKGFISLKDLNEKVKLWLTKTAHSRIHGTTKEKPNMLWPYEKPFLRSISDFPTYSVSPYLVRNSTKDCMIQYKSNFYSVPSKFTRKKLYVKEINESGVSNIEIYFEGEVIAVHNVDTGKGKLVINDDHHPFSKKNRTVRSNIKKSTILSKNRVDYSRPLSYYSNLNN</sequence>
<dbReference type="STRING" id="1618436.UV59_C0024G0007"/>
<dbReference type="Gene3D" id="3.30.420.10">
    <property type="entry name" value="Ribonuclease H-like superfamily/Ribonuclease H"/>
    <property type="match status" value="1"/>
</dbReference>
<dbReference type="Pfam" id="PF00665">
    <property type="entry name" value="rve"/>
    <property type="match status" value="1"/>
</dbReference>
<dbReference type="PROSITE" id="PS50994">
    <property type="entry name" value="INTEGRASE"/>
    <property type="match status" value="1"/>
</dbReference>
<dbReference type="GO" id="GO:0015074">
    <property type="term" value="P:DNA integration"/>
    <property type="evidence" value="ECO:0007669"/>
    <property type="project" value="InterPro"/>
</dbReference>
<dbReference type="Proteomes" id="UP000034543">
    <property type="component" value="Unassembled WGS sequence"/>
</dbReference>